<evidence type="ECO:0000313" key="2">
    <source>
        <dbReference type="Proteomes" id="UP000828390"/>
    </source>
</evidence>
<reference evidence="1" key="1">
    <citation type="journal article" date="2019" name="bioRxiv">
        <title>The Genome of the Zebra Mussel, Dreissena polymorpha: A Resource for Invasive Species Research.</title>
        <authorList>
            <person name="McCartney M.A."/>
            <person name="Auch B."/>
            <person name="Kono T."/>
            <person name="Mallez S."/>
            <person name="Zhang Y."/>
            <person name="Obille A."/>
            <person name="Becker A."/>
            <person name="Abrahante J.E."/>
            <person name="Garbe J."/>
            <person name="Badalamenti J.P."/>
            <person name="Herman A."/>
            <person name="Mangelson H."/>
            <person name="Liachko I."/>
            <person name="Sullivan S."/>
            <person name="Sone E.D."/>
            <person name="Koren S."/>
            <person name="Silverstein K.A.T."/>
            <person name="Beckman K.B."/>
            <person name="Gohl D.M."/>
        </authorList>
    </citation>
    <scope>NUCLEOTIDE SEQUENCE</scope>
    <source>
        <strain evidence="1">Duluth1</strain>
        <tissue evidence="1">Whole animal</tissue>
    </source>
</reference>
<keyword evidence="2" id="KW-1185">Reference proteome</keyword>
<dbReference type="EMBL" id="JAIWYP010000009">
    <property type="protein sequence ID" value="KAH3777608.1"/>
    <property type="molecule type" value="Genomic_DNA"/>
</dbReference>
<comment type="caution">
    <text evidence="1">The sequence shown here is derived from an EMBL/GenBank/DDBJ whole genome shotgun (WGS) entry which is preliminary data.</text>
</comment>
<proteinExistence type="predicted"/>
<name>A0A9D4EDB5_DREPO</name>
<gene>
    <name evidence="1" type="ORF">DPMN_179056</name>
</gene>
<evidence type="ECO:0000313" key="1">
    <source>
        <dbReference type="EMBL" id="KAH3777608.1"/>
    </source>
</evidence>
<dbReference type="Proteomes" id="UP000828390">
    <property type="component" value="Unassembled WGS sequence"/>
</dbReference>
<protein>
    <submittedName>
        <fullName evidence="1">Uncharacterized protein</fullName>
    </submittedName>
</protein>
<sequence length="131" mass="15126">MVIIIIIIKVSILLKFYFILKVNVVLIGDDFLVDDVRVVDATSNQLKEAWREVIDGTFKLVKTPVYQLFTIHAFVKKGDDTKQVPLVYVLMSRHTKDDYISVLTSTHQRLENPLVKWVMLNFEAGNSFKII</sequence>
<reference evidence="1" key="2">
    <citation type="submission" date="2020-11" db="EMBL/GenBank/DDBJ databases">
        <authorList>
            <person name="McCartney M.A."/>
            <person name="Auch B."/>
            <person name="Kono T."/>
            <person name="Mallez S."/>
            <person name="Becker A."/>
            <person name="Gohl D.M."/>
            <person name="Silverstein K.A.T."/>
            <person name="Koren S."/>
            <person name="Bechman K.B."/>
            <person name="Herman A."/>
            <person name="Abrahante J.E."/>
            <person name="Garbe J."/>
        </authorList>
    </citation>
    <scope>NUCLEOTIDE SEQUENCE</scope>
    <source>
        <strain evidence="1">Duluth1</strain>
        <tissue evidence="1">Whole animal</tissue>
    </source>
</reference>
<accession>A0A9D4EDB5</accession>
<dbReference type="AlphaFoldDB" id="A0A9D4EDB5"/>
<organism evidence="1 2">
    <name type="scientific">Dreissena polymorpha</name>
    <name type="common">Zebra mussel</name>
    <name type="synonym">Mytilus polymorpha</name>
    <dbReference type="NCBI Taxonomy" id="45954"/>
    <lineage>
        <taxon>Eukaryota</taxon>
        <taxon>Metazoa</taxon>
        <taxon>Spiralia</taxon>
        <taxon>Lophotrochozoa</taxon>
        <taxon>Mollusca</taxon>
        <taxon>Bivalvia</taxon>
        <taxon>Autobranchia</taxon>
        <taxon>Heteroconchia</taxon>
        <taxon>Euheterodonta</taxon>
        <taxon>Imparidentia</taxon>
        <taxon>Neoheterodontei</taxon>
        <taxon>Myida</taxon>
        <taxon>Dreissenoidea</taxon>
        <taxon>Dreissenidae</taxon>
        <taxon>Dreissena</taxon>
    </lineage>
</organism>